<dbReference type="InterPro" id="IPR014001">
    <property type="entry name" value="Helicase_ATP-bd"/>
</dbReference>
<dbReference type="FunFam" id="3.40.50.300:FF:000537">
    <property type="entry name" value="Bloom syndrome RecQ-like helicase"/>
    <property type="match status" value="1"/>
</dbReference>
<dbReference type="GeneID" id="19242588"/>
<dbReference type="CDD" id="cd17920">
    <property type="entry name" value="DEXHc_RecQ"/>
    <property type="match status" value="1"/>
</dbReference>
<feature type="domain" description="HRDC" evidence="21">
    <location>
        <begin position="1484"/>
        <end position="1567"/>
    </location>
</feature>
<evidence type="ECO:0000256" key="19">
    <source>
        <dbReference type="ARBA" id="ARBA00073450"/>
    </source>
</evidence>
<dbReference type="GO" id="GO:0006260">
    <property type="term" value="P:DNA replication"/>
    <property type="evidence" value="ECO:0007669"/>
    <property type="project" value="UniProtKB-KW"/>
</dbReference>
<dbReference type="Gene3D" id="1.10.150.80">
    <property type="entry name" value="HRDC domain"/>
    <property type="match status" value="1"/>
</dbReference>
<comment type="cofactor">
    <cofactor evidence="1">
        <name>Zn(2+)</name>
        <dbReference type="ChEBI" id="CHEBI:29105"/>
    </cofactor>
</comment>
<dbReference type="InterPro" id="IPR002121">
    <property type="entry name" value="HRDC_dom"/>
</dbReference>
<dbReference type="InterPro" id="IPR002464">
    <property type="entry name" value="DNA/RNA_helicase_DEAH_CS"/>
</dbReference>
<dbReference type="GO" id="GO:0005634">
    <property type="term" value="C:nucleus"/>
    <property type="evidence" value="ECO:0007669"/>
    <property type="project" value="UniProtKB-SubCell"/>
</dbReference>
<keyword evidence="14" id="KW-0413">Isomerase</keyword>
<evidence type="ECO:0000256" key="14">
    <source>
        <dbReference type="ARBA" id="ARBA00023235"/>
    </source>
</evidence>
<dbReference type="RefSeq" id="XP_007801875.1">
    <property type="nucleotide sequence ID" value="XM_007803684.1"/>
</dbReference>
<dbReference type="SMART" id="SM00956">
    <property type="entry name" value="RQC"/>
    <property type="match status" value="1"/>
</dbReference>
<feature type="compositionally biased region" description="Basic and acidic residues" evidence="20">
    <location>
        <begin position="204"/>
        <end position="228"/>
    </location>
</feature>
<dbReference type="InterPro" id="IPR011545">
    <property type="entry name" value="DEAD/DEAH_box_helicase_dom"/>
</dbReference>
<dbReference type="EC" id="5.6.2.4" evidence="17"/>
<feature type="region of interest" description="Disordered" evidence="20">
    <location>
        <begin position="312"/>
        <end position="390"/>
    </location>
</feature>
<dbReference type="GO" id="GO:0000724">
    <property type="term" value="P:double-strand break repair via homologous recombination"/>
    <property type="evidence" value="ECO:0007669"/>
    <property type="project" value="TreeGrafter"/>
</dbReference>
<dbReference type="GO" id="GO:0005737">
    <property type="term" value="C:cytoplasm"/>
    <property type="evidence" value="ECO:0007669"/>
    <property type="project" value="TreeGrafter"/>
</dbReference>
<comment type="catalytic activity">
    <reaction evidence="16">
        <text>Couples ATP hydrolysis with the unwinding of duplex DNA by translocating in the 3'-5' direction.</text>
        <dbReference type="EC" id="5.6.2.4"/>
    </reaction>
</comment>
<dbReference type="SMART" id="SM00487">
    <property type="entry name" value="DEXDc"/>
    <property type="match status" value="1"/>
</dbReference>
<feature type="region of interest" description="Disordered" evidence="20">
    <location>
        <begin position="1440"/>
        <end position="1476"/>
    </location>
</feature>
<dbReference type="Gene3D" id="3.40.50.300">
    <property type="entry name" value="P-loop containing nucleotide triphosphate hydrolases"/>
    <property type="match status" value="2"/>
</dbReference>
<evidence type="ECO:0000256" key="16">
    <source>
        <dbReference type="ARBA" id="ARBA00034617"/>
    </source>
</evidence>
<feature type="region of interest" description="Disordered" evidence="20">
    <location>
        <begin position="1381"/>
        <end position="1408"/>
    </location>
</feature>
<evidence type="ECO:0000256" key="3">
    <source>
        <dbReference type="ARBA" id="ARBA00005446"/>
    </source>
</evidence>
<dbReference type="InterPro" id="IPR004589">
    <property type="entry name" value="DNA_helicase_ATP-dep_RecQ"/>
</dbReference>
<dbReference type="GO" id="GO:0005694">
    <property type="term" value="C:chromosome"/>
    <property type="evidence" value="ECO:0007669"/>
    <property type="project" value="TreeGrafter"/>
</dbReference>
<evidence type="ECO:0000259" key="21">
    <source>
        <dbReference type="PROSITE" id="PS50967"/>
    </source>
</evidence>
<dbReference type="GO" id="GO:0003677">
    <property type="term" value="F:DNA binding"/>
    <property type="evidence" value="ECO:0007669"/>
    <property type="project" value="UniProtKB-KW"/>
</dbReference>
<evidence type="ECO:0000259" key="23">
    <source>
        <dbReference type="PROSITE" id="PS51194"/>
    </source>
</evidence>
<keyword evidence="8" id="KW-0378">Hydrolase</keyword>
<keyword evidence="13" id="KW-0234">DNA repair</keyword>
<feature type="domain" description="Helicase C-terminal" evidence="23">
    <location>
        <begin position="1078"/>
        <end position="1224"/>
    </location>
</feature>
<dbReference type="NCBIfam" id="TIGR00614">
    <property type="entry name" value="recQ_fam"/>
    <property type="match status" value="1"/>
</dbReference>
<keyword evidence="11" id="KW-0067">ATP-binding</keyword>
<feature type="compositionally biased region" description="Acidic residues" evidence="20">
    <location>
        <begin position="746"/>
        <end position="759"/>
    </location>
</feature>
<feature type="region of interest" description="Disordered" evidence="20">
    <location>
        <begin position="1652"/>
        <end position="1674"/>
    </location>
</feature>
<dbReference type="Pfam" id="PF00270">
    <property type="entry name" value="DEAD"/>
    <property type="match status" value="1"/>
</dbReference>
<keyword evidence="15" id="KW-0539">Nucleus</keyword>
<evidence type="ECO:0000313" key="24">
    <source>
        <dbReference type="EMBL" id="ERF72499.1"/>
    </source>
</evidence>
<keyword evidence="4" id="KW-0235">DNA replication</keyword>
<keyword evidence="9" id="KW-0347">Helicase</keyword>
<dbReference type="InterPro" id="IPR027417">
    <property type="entry name" value="P-loop_NTPase"/>
</dbReference>
<evidence type="ECO:0000256" key="13">
    <source>
        <dbReference type="ARBA" id="ARBA00023204"/>
    </source>
</evidence>
<dbReference type="Pfam" id="PF16124">
    <property type="entry name" value="RecQ_Zn_bind"/>
    <property type="match status" value="1"/>
</dbReference>
<dbReference type="Pfam" id="PF00271">
    <property type="entry name" value="Helicase_C"/>
    <property type="match status" value="1"/>
</dbReference>
<feature type="region of interest" description="Disordered" evidence="20">
    <location>
        <begin position="95"/>
        <end position="162"/>
    </location>
</feature>
<keyword evidence="10" id="KW-0862">Zinc</keyword>
<keyword evidence="7" id="KW-0227">DNA damage</keyword>
<dbReference type="PROSITE" id="PS51194">
    <property type="entry name" value="HELICASE_CTER"/>
    <property type="match status" value="1"/>
</dbReference>
<keyword evidence="25" id="KW-1185">Reference proteome</keyword>
<dbReference type="FunFam" id="1.10.10.10:FF:000495">
    <property type="entry name" value="RecQ family helicase MusN"/>
    <property type="match status" value="1"/>
</dbReference>
<dbReference type="SUPFAM" id="SSF47819">
    <property type="entry name" value="HRDC-like"/>
    <property type="match status" value="1"/>
</dbReference>
<proteinExistence type="inferred from homology"/>
<evidence type="ECO:0000256" key="11">
    <source>
        <dbReference type="ARBA" id="ARBA00022840"/>
    </source>
</evidence>
<evidence type="ECO:0000256" key="8">
    <source>
        <dbReference type="ARBA" id="ARBA00022801"/>
    </source>
</evidence>
<dbReference type="GO" id="GO:0016787">
    <property type="term" value="F:hydrolase activity"/>
    <property type="evidence" value="ECO:0007669"/>
    <property type="project" value="UniProtKB-KW"/>
</dbReference>
<dbReference type="InterPro" id="IPR036388">
    <property type="entry name" value="WH-like_DNA-bd_sf"/>
</dbReference>
<evidence type="ECO:0000256" key="2">
    <source>
        <dbReference type="ARBA" id="ARBA00004123"/>
    </source>
</evidence>
<protein>
    <recommendedName>
        <fullName evidence="19">RecQ-like DNA helicase BLM</fullName>
        <ecNumber evidence="17">5.6.2.4</ecNumber>
    </recommendedName>
</protein>
<evidence type="ECO:0000256" key="18">
    <source>
        <dbReference type="ARBA" id="ARBA00049360"/>
    </source>
</evidence>
<dbReference type="FunFam" id="3.40.50.300:FF:000340">
    <property type="entry name" value="Bloom syndrome, RecQ helicase"/>
    <property type="match status" value="1"/>
</dbReference>
<feature type="compositionally biased region" description="Polar residues" evidence="20">
    <location>
        <begin position="466"/>
        <end position="476"/>
    </location>
</feature>
<comment type="catalytic activity">
    <reaction evidence="18">
        <text>ATP + H2O = ADP + phosphate + H(+)</text>
        <dbReference type="Rhea" id="RHEA:13065"/>
        <dbReference type="ChEBI" id="CHEBI:15377"/>
        <dbReference type="ChEBI" id="CHEBI:15378"/>
        <dbReference type="ChEBI" id="CHEBI:30616"/>
        <dbReference type="ChEBI" id="CHEBI:43474"/>
        <dbReference type="ChEBI" id="CHEBI:456216"/>
    </reaction>
</comment>
<evidence type="ECO:0000256" key="1">
    <source>
        <dbReference type="ARBA" id="ARBA00001947"/>
    </source>
</evidence>
<dbReference type="SUPFAM" id="SSF52540">
    <property type="entry name" value="P-loop containing nucleoside triphosphate hydrolases"/>
    <property type="match status" value="2"/>
</dbReference>
<evidence type="ECO:0000256" key="20">
    <source>
        <dbReference type="SAM" id="MobiDB-lite"/>
    </source>
</evidence>
<dbReference type="PROSITE" id="PS50967">
    <property type="entry name" value="HRDC"/>
    <property type="match status" value="1"/>
</dbReference>
<evidence type="ECO:0000256" key="9">
    <source>
        <dbReference type="ARBA" id="ARBA00022806"/>
    </source>
</evidence>
<evidence type="ECO:0000256" key="15">
    <source>
        <dbReference type="ARBA" id="ARBA00023242"/>
    </source>
</evidence>
<evidence type="ECO:0000313" key="25">
    <source>
        <dbReference type="Proteomes" id="UP000019373"/>
    </source>
</evidence>
<comment type="similarity">
    <text evidence="3">Belongs to the helicase family. RecQ subfamily.</text>
</comment>
<dbReference type="Gene3D" id="1.10.10.10">
    <property type="entry name" value="Winged helix-like DNA-binding domain superfamily/Winged helix DNA-binding domain"/>
    <property type="match status" value="1"/>
</dbReference>
<dbReference type="HOGENOM" id="CLU_001103_16_2_1"/>
<feature type="region of interest" description="Disordered" evidence="20">
    <location>
        <begin position="740"/>
        <end position="780"/>
    </location>
</feature>
<dbReference type="GO" id="GO:0005524">
    <property type="term" value="F:ATP binding"/>
    <property type="evidence" value="ECO:0007669"/>
    <property type="project" value="UniProtKB-KW"/>
</dbReference>
<dbReference type="InterPro" id="IPR032284">
    <property type="entry name" value="RecQ_Zn-bd"/>
</dbReference>
<feature type="compositionally biased region" description="Polar residues" evidence="20">
    <location>
        <begin position="95"/>
        <end position="108"/>
    </location>
</feature>
<evidence type="ECO:0000256" key="12">
    <source>
        <dbReference type="ARBA" id="ARBA00023125"/>
    </source>
</evidence>
<dbReference type="eggNOG" id="KOG0351">
    <property type="taxonomic scope" value="Eukaryota"/>
</dbReference>
<evidence type="ECO:0000256" key="17">
    <source>
        <dbReference type="ARBA" id="ARBA00034808"/>
    </source>
</evidence>
<dbReference type="PANTHER" id="PTHR13710">
    <property type="entry name" value="DNA HELICASE RECQ FAMILY MEMBER"/>
    <property type="match status" value="1"/>
</dbReference>
<keyword evidence="6" id="KW-0547">Nucleotide-binding</keyword>
<comment type="subcellular location">
    <subcellularLocation>
        <location evidence="2">Nucleus</location>
    </subcellularLocation>
</comment>
<dbReference type="PROSITE" id="PS00690">
    <property type="entry name" value="DEAH_ATP_HELICASE"/>
    <property type="match status" value="1"/>
</dbReference>
<dbReference type="Proteomes" id="UP000019373">
    <property type="component" value="Unassembled WGS sequence"/>
</dbReference>
<evidence type="ECO:0000256" key="7">
    <source>
        <dbReference type="ARBA" id="ARBA00022763"/>
    </source>
</evidence>
<dbReference type="InterPro" id="IPR001650">
    <property type="entry name" value="Helicase_C-like"/>
</dbReference>
<name>U1HTB6_ENDPU</name>
<feature type="region of interest" description="Disordered" evidence="20">
    <location>
        <begin position="406"/>
        <end position="476"/>
    </location>
</feature>
<dbReference type="GO" id="GO:0009378">
    <property type="term" value="F:four-way junction helicase activity"/>
    <property type="evidence" value="ECO:0007669"/>
    <property type="project" value="TreeGrafter"/>
</dbReference>
<dbReference type="InterPro" id="IPR044876">
    <property type="entry name" value="HRDC_dom_sf"/>
</dbReference>
<reference evidence="25" key="1">
    <citation type="journal article" date="2014" name="BMC Genomics">
        <title>Genome characteristics reveal the impact of lichenization on lichen-forming fungus Endocarpon pusillum Hedwig (Verrucariales, Ascomycota).</title>
        <authorList>
            <person name="Wang Y.-Y."/>
            <person name="Liu B."/>
            <person name="Zhang X.-Y."/>
            <person name="Zhou Q.-M."/>
            <person name="Zhang T."/>
            <person name="Li H."/>
            <person name="Yu Y.-F."/>
            <person name="Zhang X.-L."/>
            <person name="Hao X.-Y."/>
            <person name="Wang M."/>
            <person name="Wang L."/>
            <person name="Wei J.-C."/>
        </authorList>
    </citation>
    <scope>NUCLEOTIDE SEQUENCE [LARGE SCALE GENOMIC DNA]</scope>
    <source>
        <strain evidence="25">Z07020 / HMAS-L-300199</strain>
    </source>
</reference>
<evidence type="ECO:0000256" key="5">
    <source>
        <dbReference type="ARBA" id="ARBA00022723"/>
    </source>
</evidence>
<evidence type="ECO:0000256" key="6">
    <source>
        <dbReference type="ARBA" id="ARBA00022741"/>
    </source>
</evidence>
<keyword evidence="5" id="KW-0479">Metal-binding</keyword>
<feature type="compositionally biased region" description="Basic and acidic residues" evidence="20">
    <location>
        <begin position="1455"/>
        <end position="1476"/>
    </location>
</feature>
<dbReference type="Pfam" id="PF09382">
    <property type="entry name" value="RQC"/>
    <property type="match status" value="1"/>
</dbReference>
<keyword evidence="12" id="KW-0238">DNA-binding</keyword>
<dbReference type="CDD" id="cd18794">
    <property type="entry name" value="SF2_C_RecQ"/>
    <property type="match status" value="1"/>
</dbReference>
<dbReference type="EMBL" id="KE721096">
    <property type="protein sequence ID" value="ERF72499.1"/>
    <property type="molecule type" value="Genomic_DNA"/>
</dbReference>
<dbReference type="Pfam" id="PF00570">
    <property type="entry name" value="HRDC"/>
    <property type="match status" value="1"/>
</dbReference>
<dbReference type="GO" id="GO:0046872">
    <property type="term" value="F:metal ion binding"/>
    <property type="evidence" value="ECO:0007669"/>
    <property type="project" value="UniProtKB-KW"/>
</dbReference>
<feature type="region of interest" description="Disordered" evidence="20">
    <location>
        <begin position="204"/>
        <end position="259"/>
    </location>
</feature>
<accession>U1HTB6</accession>
<evidence type="ECO:0000256" key="10">
    <source>
        <dbReference type="ARBA" id="ARBA00022833"/>
    </source>
</evidence>
<dbReference type="InterPro" id="IPR018982">
    <property type="entry name" value="RQC_domain"/>
</dbReference>
<evidence type="ECO:0000256" key="4">
    <source>
        <dbReference type="ARBA" id="ARBA00022705"/>
    </source>
</evidence>
<dbReference type="PROSITE" id="PS51192">
    <property type="entry name" value="HELICASE_ATP_BIND_1"/>
    <property type="match status" value="1"/>
</dbReference>
<dbReference type="SMART" id="SM00490">
    <property type="entry name" value="HELICc"/>
    <property type="match status" value="1"/>
</dbReference>
<feature type="compositionally biased region" description="Polar residues" evidence="20">
    <location>
        <begin position="832"/>
        <end position="842"/>
    </location>
</feature>
<feature type="region of interest" description="Disordered" evidence="20">
    <location>
        <begin position="797"/>
        <end position="842"/>
    </location>
</feature>
<feature type="compositionally biased region" description="Polar residues" evidence="20">
    <location>
        <begin position="406"/>
        <end position="422"/>
    </location>
</feature>
<feature type="compositionally biased region" description="Basic and acidic residues" evidence="20">
    <location>
        <begin position="366"/>
        <end position="384"/>
    </location>
</feature>
<dbReference type="OrthoDB" id="10261556at2759"/>
<organism evidence="24 25">
    <name type="scientific">Endocarpon pusillum (strain Z07020 / HMAS-L-300199)</name>
    <name type="common">Lichen-forming fungus</name>
    <dbReference type="NCBI Taxonomy" id="1263415"/>
    <lineage>
        <taxon>Eukaryota</taxon>
        <taxon>Fungi</taxon>
        <taxon>Dikarya</taxon>
        <taxon>Ascomycota</taxon>
        <taxon>Pezizomycotina</taxon>
        <taxon>Eurotiomycetes</taxon>
        <taxon>Chaetothyriomycetidae</taxon>
        <taxon>Verrucariales</taxon>
        <taxon>Verrucariaceae</taxon>
        <taxon>Endocarpon</taxon>
    </lineage>
</organism>
<feature type="domain" description="Helicase ATP-binding" evidence="22">
    <location>
        <begin position="870"/>
        <end position="1051"/>
    </location>
</feature>
<dbReference type="GO" id="GO:0043138">
    <property type="term" value="F:3'-5' DNA helicase activity"/>
    <property type="evidence" value="ECO:0007669"/>
    <property type="project" value="UniProtKB-EC"/>
</dbReference>
<dbReference type="PANTHER" id="PTHR13710:SF153">
    <property type="entry name" value="RECQ-LIKE DNA HELICASE BLM"/>
    <property type="match status" value="1"/>
</dbReference>
<gene>
    <name evidence="24" type="ORF">EPUS_07708</name>
</gene>
<sequence length="1698" mass="190980">MTKHNLKDHLTWLLRSSPIIPPLHHVCTLLDDRNDIPTPHIVQDGTALPKQPVACPSTALISLDTERPGRQCNENDNSTASIEEMARLQLAPTTVKQPRMLSSAQKAQGRTPRHLPTPTKTRSAVDVETSPIKHSFERRSAASNHGTRAQNNHKSTNTPYKDSVFDDYDPVIDIDEIDLTEILEEHTSSSATIEAFGEPRRLWREDSASRVEPLQKRGKKRTSDEYKADLLSPSPQRKFDKRGRSELPAIGSNEHGVEAKRLHDAHIVSGTRPDPTTQSPALLKGNLARFPNHNSIQHSLDEEHEITETTIRTETRRSRSSVGVPSLQQRKTDPGAEMAVMLASSRRTSPRKLPRNHTVQGHPMKIIKESENEGTRQGAIKDEGYPYPAQNLSHQRESDVAIIIPSSSPVKPERPQSSSQAKLSDPSDNPGPRALKTEAASPIHSLPTLFISPRSPNKLKTEPAHVNSSNQIPSTNQAMNNGQIRQFLAMSHSTVDDLLAQLRSAKKKIHEVRVAQMMEDEGVSAEVEDQVKNIKHIVKAVEDVMALKTSHVMKSARKEEIKKRLLSLMDLDLDEQQDDEISVLRKEVLTVNQDLRTIELGISDCLNISDVWNRLQSHGTHKCQGTKALVPDQGPTPQEVLIASTQMHRSTPGIVQRQHSPHPDCSLSSESVWQTPATTMQSSRNKGPLVQSTTAARKSALTGLRHEYQKSRQHFPSEEVMSVHGALGRQGNRFAMTNSPRQTAAEADEFPFEEFNDDTDFSRRMGSPSMPVSLAEDFDHEGDDEDLFDAAEEFEQGFPVSNPSPHRRGTARAALQETNGNVQRQRLPPKETQASTKQPQMQYPWSKAVKTALRDRFHLHGFRHNQLEAINATLGAKDTFVLMPTGGGKSLCYQLPAVVQIGRTRGVTVVISPLLSLMQDQVDALRNKGIQACLINSEVTSDHRRFVFQALKGPDVEKYIQILYITPEMINKSGALTDIFHNLHKRDRLARIVIDEAHCVSQWGHDFRPDYKALGDVRRQFPGVPVIALTATATENVKVDVIHNLGMEGCEVFTQSFNRPNLTYEVKVKGKAKDALDDIAKTINTLHKGQSGIVYCLSRKNCEKIAEQLSKEYGIKAQFYHAGMEVQDKQEVQKRWQAGQCNVIVATIAFGMGIDKPDVRFVIHHTIPKSLEGYYQETGRAGRDGKRSACYLYYGYGDTASLKRMIKDGEGSWEQKERQMQMLRVVVQFCENRSDCRRVQVLAYFNEYFDREKCNGGCDNCSSESTFESQDFTDYARLAIKLVRRVQKQNVTLLHCVDVFRGSKSKKIAELEHDQLDEYGLGSELERGVAERLFHRLLSEDALEEINRVNKSGFANQYIKLGRNSNDFSTGRRRVNIQIRVSPKGKTKSRNVQKSSSKKPGTGVKAAEDDQYPASTFVSSPLQTISRRRLVRKANLKVLAGDSSEGEDEVPGFEPVRDRGAPSTDKERHLGPPITDDEKLARLNPTHRHVLDDFMGNAKKESSAIMLQKGLRNQPFPDSILREMAINFPLTREDMLEINGIEVDKVERYGTRFLKLIVDAHNTYEALMRAQEDTFDDPNHRNVVEISDDDQEVELELEDSDDHEFSDEETSQYFQLAPDVAAFNAQSKGSSDSNRPACLIETCGFSFAKAKRPSSQKRLSQLSRGARSKRRFQWSKKMERQVRCKWCEEEKGIQQPDK</sequence>
<dbReference type="InterPro" id="IPR010997">
    <property type="entry name" value="HRDC-like_sf"/>
</dbReference>
<evidence type="ECO:0000259" key="22">
    <source>
        <dbReference type="PROSITE" id="PS51192"/>
    </source>
</evidence>
<feature type="compositionally biased region" description="Polar residues" evidence="20">
    <location>
        <begin position="141"/>
        <end position="160"/>
    </location>
</feature>